<dbReference type="GO" id="GO:0046872">
    <property type="term" value="F:metal ion binding"/>
    <property type="evidence" value="ECO:0007669"/>
    <property type="project" value="UniProtKB-KW"/>
</dbReference>
<dbReference type="EMBL" id="AP014924">
    <property type="protein sequence ID" value="BAS27466.1"/>
    <property type="molecule type" value="Genomic_DNA"/>
</dbReference>
<feature type="region of interest" description="Disordered" evidence="16">
    <location>
        <begin position="205"/>
        <end position="240"/>
    </location>
</feature>
<keyword evidence="15" id="KW-0699">rRNA-binding</keyword>
<keyword evidence="14 15" id="KW-0694">RNA-binding</keyword>
<evidence type="ECO:0000256" key="15">
    <source>
        <dbReference type="HAMAP-Rule" id="MF_00104"/>
    </source>
</evidence>
<dbReference type="SUPFAM" id="SSF54768">
    <property type="entry name" value="dsRNA-binding domain-like"/>
    <property type="match status" value="1"/>
</dbReference>
<keyword evidence="13 15" id="KW-0460">Magnesium</keyword>
<feature type="active site" evidence="15">
    <location>
        <position position="46"/>
    </location>
</feature>
<feature type="domain" description="DRBM" evidence="17">
    <location>
        <begin position="156"/>
        <end position="225"/>
    </location>
</feature>
<dbReference type="FunFam" id="3.30.160.20:FF:000003">
    <property type="entry name" value="Ribonuclease 3"/>
    <property type="match status" value="1"/>
</dbReference>
<evidence type="ECO:0000313" key="19">
    <source>
        <dbReference type="EMBL" id="BAS27466.1"/>
    </source>
</evidence>
<evidence type="ECO:0000256" key="12">
    <source>
        <dbReference type="ARBA" id="ARBA00022801"/>
    </source>
</evidence>
<evidence type="ECO:0000256" key="8">
    <source>
        <dbReference type="ARBA" id="ARBA00022694"/>
    </source>
</evidence>
<evidence type="ECO:0000259" key="17">
    <source>
        <dbReference type="PROSITE" id="PS50137"/>
    </source>
</evidence>
<comment type="cofactor">
    <cofactor evidence="15">
        <name>Mg(2+)</name>
        <dbReference type="ChEBI" id="CHEBI:18420"/>
    </cofactor>
</comment>
<dbReference type="NCBIfam" id="TIGR02191">
    <property type="entry name" value="RNaseIII"/>
    <property type="match status" value="1"/>
</dbReference>
<evidence type="ECO:0000313" key="20">
    <source>
        <dbReference type="Proteomes" id="UP000065807"/>
    </source>
</evidence>
<evidence type="ECO:0000256" key="13">
    <source>
        <dbReference type="ARBA" id="ARBA00022842"/>
    </source>
</evidence>
<dbReference type="RefSeq" id="WP_082726011.1">
    <property type="nucleotide sequence ID" value="NZ_AP014924.1"/>
</dbReference>
<reference evidence="20" key="1">
    <citation type="submission" date="2015-07" db="EMBL/GenBank/DDBJ databases">
        <title>Complete genome sequence and phylogenetic analysis of Limnochorda pilosa.</title>
        <authorList>
            <person name="Watanabe M."/>
            <person name="Kojima H."/>
            <person name="Fukui M."/>
        </authorList>
    </citation>
    <scope>NUCLEOTIDE SEQUENCE [LARGE SCALE GENOMIC DNA]</scope>
    <source>
        <strain evidence="20">HC45</strain>
    </source>
</reference>
<dbReference type="GO" id="GO:0005737">
    <property type="term" value="C:cytoplasm"/>
    <property type="evidence" value="ECO:0007669"/>
    <property type="project" value="UniProtKB-SubCell"/>
</dbReference>
<sequence length="240" mass="26511">MAELARVVDPPLRRLELLDEAMTHRSYGQPPGRPRKENERLEFLGDAVLGLAIADRLFHQFPDLPVGRLAQMRIDLVRAPVLAEKARSLDLGRHLRLGHGEAASGGRQKESLVGDALEALIGAIYLERGWETAARWVEGLFDVEIAQLPETTRSFDAKSRLQERTQERGGQRPEYRLVEVSGPDHDRSFRVEVWLGGQLLGRGAGRSKKAAEQEAAHRALEALGAEASSPEPAERGEPAP</sequence>
<dbReference type="GO" id="GO:0006364">
    <property type="term" value="P:rRNA processing"/>
    <property type="evidence" value="ECO:0007669"/>
    <property type="project" value="UniProtKB-UniRule"/>
</dbReference>
<keyword evidence="20" id="KW-1185">Reference proteome</keyword>
<feature type="domain" description="RNase III" evidence="18">
    <location>
        <begin position="1"/>
        <end position="129"/>
    </location>
</feature>
<keyword evidence="6 15" id="KW-0698">rRNA processing</keyword>
<dbReference type="InterPro" id="IPR011907">
    <property type="entry name" value="RNase_III"/>
</dbReference>
<comment type="function">
    <text evidence="15">Digests double-stranded RNA. Involved in the processing of primary rRNA transcript to yield the immediate precursors to the large and small rRNAs (23S and 16S). Processes some mRNAs, and tRNAs when they are encoded in the rRNA operon. Processes pre-crRNA and tracrRNA of type II CRISPR loci if present in the organism.</text>
</comment>
<dbReference type="HAMAP" id="MF_00104">
    <property type="entry name" value="RNase_III"/>
    <property type="match status" value="1"/>
</dbReference>
<dbReference type="Pfam" id="PF14622">
    <property type="entry name" value="Ribonucleas_3_3"/>
    <property type="match status" value="1"/>
</dbReference>
<dbReference type="Gene3D" id="1.10.1520.10">
    <property type="entry name" value="Ribonuclease III domain"/>
    <property type="match status" value="1"/>
</dbReference>
<keyword evidence="7 15" id="KW-0507">mRNA processing</keyword>
<dbReference type="FunFam" id="1.10.1520.10:FF:000001">
    <property type="entry name" value="Ribonuclease 3"/>
    <property type="match status" value="1"/>
</dbReference>
<dbReference type="STRING" id="1555112.LIP_1620"/>
<dbReference type="SMART" id="SM00358">
    <property type="entry name" value="DSRM"/>
    <property type="match status" value="1"/>
</dbReference>
<comment type="similarity">
    <text evidence="3">Belongs to the ribonuclease III family.</text>
</comment>
<dbReference type="Gene3D" id="3.30.160.20">
    <property type="match status" value="1"/>
</dbReference>
<evidence type="ECO:0000256" key="2">
    <source>
        <dbReference type="ARBA" id="ARBA00004496"/>
    </source>
</evidence>
<evidence type="ECO:0000256" key="3">
    <source>
        <dbReference type="ARBA" id="ARBA00010183"/>
    </source>
</evidence>
<feature type="active site" evidence="15">
    <location>
        <position position="118"/>
    </location>
</feature>
<dbReference type="PANTHER" id="PTHR11207:SF0">
    <property type="entry name" value="RIBONUCLEASE 3"/>
    <property type="match status" value="1"/>
</dbReference>
<protein>
    <recommendedName>
        <fullName evidence="15">Ribonuclease 3</fullName>
        <ecNumber evidence="15">3.1.26.3</ecNumber>
    </recommendedName>
    <alternativeName>
        <fullName evidence="15">Ribonuclease III</fullName>
        <shortName evidence="15">RNase III</shortName>
    </alternativeName>
</protein>
<organism evidence="19 20">
    <name type="scientific">Limnochorda pilosa</name>
    <dbReference type="NCBI Taxonomy" id="1555112"/>
    <lineage>
        <taxon>Bacteria</taxon>
        <taxon>Bacillati</taxon>
        <taxon>Bacillota</taxon>
        <taxon>Limnochordia</taxon>
        <taxon>Limnochordales</taxon>
        <taxon>Limnochordaceae</taxon>
        <taxon>Limnochorda</taxon>
    </lineage>
</organism>
<feature type="compositionally biased region" description="Basic and acidic residues" evidence="16">
    <location>
        <begin position="209"/>
        <end position="220"/>
    </location>
</feature>
<evidence type="ECO:0000256" key="5">
    <source>
        <dbReference type="ARBA" id="ARBA00022490"/>
    </source>
</evidence>
<keyword evidence="12 15" id="KW-0378">Hydrolase</keyword>
<dbReference type="SUPFAM" id="SSF69065">
    <property type="entry name" value="RNase III domain-like"/>
    <property type="match status" value="1"/>
</dbReference>
<dbReference type="KEGG" id="lpil:LIP_1620"/>
<dbReference type="InterPro" id="IPR014720">
    <property type="entry name" value="dsRBD_dom"/>
</dbReference>
<evidence type="ECO:0000256" key="10">
    <source>
        <dbReference type="ARBA" id="ARBA00022723"/>
    </source>
</evidence>
<evidence type="ECO:0000256" key="11">
    <source>
        <dbReference type="ARBA" id="ARBA00022759"/>
    </source>
</evidence>
<dbReference type="GO" id="GO:0042802">
    <property type="term" value="F:identical protein binding"/>
    <property type="evidence" value="ECO:0007669"/>
    <property type="project" value="UniProtKB-ARBA"/>
</dbReference>
<dbReference type="GO" id="GO:0008033">
    <property type="term" value="P:tRNA processing"/>
    <property type="evidence" value="ECO:0007669"/>
    <property type="project" value="UniProtKB-KW"/>
</dbReference>
<keyword evidence="11 15" id="KW-0255">Endonuclease</keyword>
<evidence type="ECO:0000256" key="7">
    <source>
        <dbReference type="ARBA" id="ARBA00022664"/>
    </source>
</evidence>
<dbReference type="PROSITE" id="PS50137">
    <property type="entry name" value="DS_RBD"/>
    <property type="match status" value="1"/>
</dbReference>
<feature type="binding site" evidence="15">
    <location>
        <position position="115"/>
    </location>
    <ligand>
        <name>Mg(2+)</name>
        <dbReference type="ChEBI" id="CHEBI:18420"/>
    </ligand>
</feature>
<comment type="subunit">
    <text evidence="4 15">Homodimer.</text>
</comment>
<dbReference type="OrthoDB" id="9805026at2"/>
<comment type="subcellular location">
    <subcellularLocation>
        <location evidence="2 15">Cytoplasm</location>
    </subcellularLocation>
</comment>
<keyword evidence="5 15" id="KW-0963">Cytoplasm</keyword>
<evidence type="ECO:0000256" key="9">
    <source>
        <dbReference type="ARBA" id="ARBA00022722"/>
    </source>
</evidence>
<dbReference type="PROSITE" id="PS50142">
    <property type="entry name" value="RNASE_3_2"/>
    <property type="match status" value="1"/>
</dbReference>
<dbReference type="PROSITE" id="PS00517">
    <property type="entry name" value="RNASE_3_1"/>
    <property type="match status" value="1"/>
</dbReference>
<evidence type="ECO:0000256" key="4">
    <source>
        <dbReference type="ARBA" id="ARBA00011738"/>
    </source>
</evidence>
<dbReference type="AlphaFoldDB" id="A0A0K2SK22"/>
<dbReference type="Proteomes" id="UP000065807">
    <property type="component" value="Chromosome"/>
</dbReference>
<evidence type="ECO:0000259" key="18">
    <source>
        <dbReference type="PROSITE" id="PS50142"/>
    </source>
</evidence>
<dbReference type="PATRIC" id="fig|1555112.3.peg.1653"/>
<dbReference type="SMART" id="SM00535">
    <property type="entry name" value="RIBOc"/>
    <property type="match status" value="1"/>
</dbReference>
<evidence type="ECO:0000256" key="1">
    <source>
        <dbReference type="ARBA" id="ARBA00000109"/>
    </source>
</evidence>
<dbReference type="CDD" id="cd10845">
    <property type="entry name" value="DSRM_RNAse_III_family"/>
    <property type="match status" value="1"/>
</dbReference>
<dbReference type="EC" id="3.1.26.3" evidence="15"/>
<accession>A0A0K2SK22</accession>
<dbReference type="GO" id="GO:0004525">
    <property type="term" value="F:ribonuclease III activity"/>
    <property type="evidence" value="ECO:0007669"/>
    <property type="project" value="UniProtKB-UniRule"/>
</dbReference>
<dbReference type="CDD" id="cd00593">
    <property type="entry name" value="RIBOc"/>
    <property type="match status" value="1"/>
</dbReference>
<reference evidence="20" key="2">
    <citation type="journal article" date="2016" name="Int. J. Syst. Evol. Microbiol.">
        <title>Complete genome sequence and cell structure of Limnochorda pilosa, a Gram-negative spore-former within the phylum Firmicutes.</title>
        <authorList>
            <person name="Watanabe M."/>
            <person name="Kojima H."/>
            <person name="Fukui M."/>
        </authorList>
    </citation>
    <scope>NUCLEOTIDE SEQUENCE [LARGE SCALE GENOMIC DNA]</scope>
    <source>
        <strain evidence="20">HC45</strain>
    </source>
</reference>
<keyword evidence="8 15" id="KW-0819">tRNA processing</keyword>
<feature type="binding site" evidence="15">
    <location>
        <position position="42"/>
    </location>
    <ligand>
        <name>Mg(2+)</name>
        <dbReference type="ChEBI" id="CHEBI:18420"/>
    </ligand>
</feature>
<name>A0A0K2SK22_LIMPI</name>
<dbReference type="PANTHER" id="PTHR11207">
    <property type="entry name" value="RIBONUCLEASE III"/>
    <property type="match status" value="1"/>
</dbReference>
<dbReference type="Pfam" id="PF00035">
    <property type="entry name" value="dsrm"/>
    <property type="match status" value="1"/>
</dbReference>
<dbReference type="GO" id="GO:0003725">
    <property type="term" value="F:double-stranded RNA binding"/>
    <property type="evidence" value="ECO:0007669"/>
    <property type="project" value="TreeGrafter"/>
</dbReference>
<dbReference type="GO" id="GO:0019843">
    <property type="term" value="F:rRNA binding"/>
    <property type="evidence" value="ECO:0007669"/>
    <property type="project" value="UniProtKB-KW"/>
</dbReference>
<comment type="catalytic activity">
    <reaction evidence="1 15">
        <text>Endonucleolytic cleavage to 5'-phosphomonoester.</text>
        <dbReference type="EC" id="3.1.26.3"/>
    </reaction>
</comment>
<keyword evidence="9 15" id="KW-0540">Nuclease</keyword>
<keyword evidence="10 15" id="KW-0479">Metal-binding</keyword>
<dbReference type="InterPro" id="IPR036389">
    <property type="entry name" value="RNase_III_sf"/>
</dbReference>
<gene>
    <name evidence="15" type="primary">rnc</name>
    <name evidence="19" type="ORF">LIP_1620</name>
</gene>
<dbReference type="InterPro" id="IPR000999">
    <property type="entry name" value="RNase_III_dom"/>
</dbReference>
<evidence type="ECO:0000256" key="16">
    <source>
        <dbReference type="SAM" id="MobiDB-lite"/>
    </source>
</evidence>
<dbReference type="GO" id="GO:0010468">
    <property type="term" value="P:regulation of gene expression"/>
    <property type="evidence" value="ECO:0007669"/>
    <property type="project" value="TreeGrafter"/>
</dbReference>
<feature type="binding site" evidence="15">
    <location>
        <position position="118"/>
    </location>
    <ligand>
        <name>Mg(2+)</name>
        <dbReference type="ChEBI" id="CHEBI:18420"/>
    </ligand>
</feature>
<proteinExistence type="inferred from homology"/>
<dbReference type="GO" id="GO:0006397">
    <property type="term" value="P:mRNA processing"/>
    <property type="evidence" value="ECO:0007669"/>
    <property type="project" value="UniProtKB-UniRule"/>
</dbReference>
<evidence type="ECO:0000256" key="6">
    <source>
        <dbReference type="ARBA" id="ARBA00022552"/>
    </source>
</evidence>
<evidence type="ECO:0000256" key="14">
    <source>
        <dbReference type="ARBA" id="ARBA00022884"/>
    </source>
</evidence>